<proteinExistence type="predicted"/>
<name>F8NFA8_SERL9</name>
<sequence>MFSKVLAIVLVRLGCGPLDEWHVGSLLLDAVEIDEIPFDWSCSWHARRLKA</sequence>
<reference evidence="1" key="1">
    <citation type="submission" date="2011-04" db="EMBL/GenBank/DDBJ databases">
        <title>Evolution of plant cell wall degrading machinery underlies the functional diversity of forest fungi.</title>
        <authorList>
            <consortium name="US DOE Joint Genome Institute (JGI-PGF)"/>
            <person name="Eastwood D.C."/>
            <person name="Floudas D."/>
            <person name="Binder M."/>
            <person name="Majcherczyk A."/>
            <person name="Schneider P."/>
            <person name="Aerts A."/>
            <person name="Asiegbu F.O."/>
            <person name="Baker S.E."/>
            <person name="Barry K."/>
            <person name="Bendiksby M."/>
            <person name="Blumentritt M."/>
            <person name="Coutinho P.M."/>
            <person name="Cullen D."/>
            <person name="Cullen D."/>
            <person name="Gathman A."/>
            <person name="Goodell B."/>
            <person name="Henrissat B."/>
            <person name="Ihrmark K."/>
            <person name="Kauserud H."/>
            <person name="Kohler A."/>
            <person name="LaButti K."/>
            <person name="Lapidus A."/>
            <person name="Lavin J.L."/>
            <person name="Lee Y.-H."/>
            <person name="Lindquist E."/>
            <person name="Lilly W."/>
            <person name="Lucas S."/>
            <person name="Morin E."/>
            <person name="Murat C."/>
            <person name="Oguiza J.A."/>
            <person name="Park J."/>
            <person name="Pisabarro A.G."/>
            <person name="Riley R."/>
            <person name="Rosling A."/>
            <person name="Salamov A."/>
            <person name="Schmidt O."/>
            <person name="Schmutz J."/>
            <person name="Skrede I."/>
            <person name="Stenlid J."/>
            <person name="Wiebenga A."/>
            <person name="Xie X."/>
            <person name="Kues U."/>
            <person name="Hibbett D.S."/>
            <person name="Hoffmeister D."/>
            <person name="Hogberg N."/>
            <person name="Martin F."/>
            <person name="Grigoriev I.V."/>
            <person name="Watkinson S.C."/>
        </authorList>
    </citation>
    <scope>NUCLEOTIDE SEQUENCE</scope>
    <source>
        <strain evidence="1">S7.9</strain>
    </source>
</reference>
<protein>
    <submittedName>
        <fullName evidence="1">Uncharacterized protein</fullName>
    </submittedName>
</protein>
<dbReference type="HOGENOM" id="CLU_3107866_0_0_1"/>
<evidence type="ECO:0000313" key="1">
    <source>
        <dbReference type="EMBL" id="EGO31191.1"/>
    </source>
</evidence>
<dbReference type="KEGG" id="sla:SERLADRAFT_376977"/>
<dbReference type="EMBL" id="GL945428">
    <property type="protein sequence ID" value="EGO31191.1"/>
    <property type="molecule type" value="Genomic_DNA"/>
</dbReference>
<dbReference type="GeneID" id="18810675"/>
<organism>
    <name type="scientific">Serpula lacrymans var. lacrymans (strain S7.9)</name>
    <name type="common">Dry rot fungus</name>
    <dbReference type="NCBI Taxonomy" id="578457"/>
    <lineage>
        <taxon>Eukaryota</taxon>
        <taxon>Fungi</taxon>
        <taxon>Dikarya</taxon>
        <taxon>Basidiomycota</taxon>
        <taxon>Agaricomycotina</taxon>
        <taxon>Agaricomycetes</taxon>
        <taxon>Agaricomycetidae</taxon>
        <taxon>Boletales</taxon>
        <taxon>Coniophorineae</taxon>
        <taxon>Serpulaceae</taxon>
        <taxon>Serpula</taxon>
    </lineage>
</organism>
<dbReference type="AlphaFoldDB" id="F8NFA8"/>
<dbReference type="RefSeq" id="XP_007313075.1">
    <property type="nucleotide sequence ID" value="XM_007313013.1"/>
</dbReference>
<dbReference type="Proteomes" id="UP000008064">
    <property type="component" value="Unassembled WGS sequence"/>
</dbReference>
<gene>
    <name evidence="1" type="ORF">SERLADRAFT_376977</name>
</gene>
<accession>F8NFA8</accession>